<organism evidence="4 5">
    <name type="scientific">Plasmodium malariae</name>
    <dbReference type="NCBI Taxonomy" id="5858"/>
    <lineage>
        <taxon>Eukaryota</taxon>
        <taxon>Sar</taxon>
        <taxon>Alveolata</taxon>
        <taxon>Apicomplexa</taxon>
        <taxon>Aconoidasida</taxon>
        <taxon>Haemosporida</taxon>
        <taxon>Plasmodiidae</taxon>
        <taxon>Plasmodium</taxon>
        <taxon>Plasmodium (Plasmodium)</taxon>
    </lineage>
</organism>
<keyword evidence="2" id="KW-0472">Membrane</keyword>
<keyword evidence="2" id="KW-1133">Transmembrane helix</keyword>
<feature type="region of interest" description="Disordered" evidence="1">
    <location>
        <begin position="584"/>
        <end position="604"/>
    </location>
</feature>
<feature type="compositionally biased region" description="Low complexity" evidence="1">
    <location>
        <begin position="584"/>
        <end position="598"/>
    </location>
</feature>
<dbReference type="OMA" id="VTASFYM"/>
<evidence type="ECO:0000313" key="5">
    <source>
        <dbReference type="Proteomes" id="UP000219813"/>
    </source>
</evidence>
<protein>
    <recommendedName>
        <fullName evidence="6">MI domain-containing protein</fullName>
    </recommendedName>
</protein>
<feature type="region of interest" description="Disordered" evidence="1">
    <location>
        <begin position="901"/>
        <end position="938"/>
    </location>
</feature>
<dbReference type="VEuPathDB" id="PlasmoDB:PmUG01_14040200"/>
<dbReference type="GeneID" id="39871713"/>
<keyword evidence="2" id="KW-0812">Transmembrane</keyword>
<feature type="chain" id="PRO_5008921432" description="MI domain-containing protein" evidence="3">
    <location>
        <begin position="19"/>
        <end position="1688"/>
    </location>
</feature>
<feature type="region of interest" description="Disordered" evidence="1">
    <location>
        <begin position="646"/>
        <end position="713"/>
    </location>
</feature>
<feature type="region of interest" description="Disordered" evidence="1">
    <location>
        <begin position="177"/>
        <end position="253"/>
    </location>
</feature>
<keyword evidence="5" id="KW-1185">Reference proteome</keyword>
<evidence type="ECO:0000256" key="2">
    <source>
        <dbReference type="SAM" id="Phobius"/>
    </source>
</evidence>
<dbReference type="RefSeq" id="XP_028864300.1">
    <property type="nucleotide sequence ID" value="XM_029007963.1"/>
</dbReference>
<evidence type="ECO:0008006" key="6">
    <source>
        <dbReference type="Google" id="ProtNLM"/>
    </source>
</evidence>
<feature type="compositionally biased region" description="Low complexity" evidence="1">
    <location>
        <begin position="178"/>
        <end position="247"/>
    </location>
</feature>
<proteinExistence type="predicted"/>
<feature type="transmembrane region" description="Helical" evidence="2">
    <location>
        <begin position="7"/>
        <end position="31"/>
    </location>
</feature>
<feature type="compositionally biased region" description="Basic and acidic residues" evidence="1">
    <location>
        <begin position="901"/>
        <end position="917"/>
    </location>
</feature>
<name>A0A1D3TEL5_PLAMA</name>
<feature type="region of interest" description="Disordered" evidence="1">
    <location>
        <begin position="1120"/>
        <end position="1157"/>
    </location>
</feature>
<dbReference type="Proteomes" id="UP000219813">
    <property type="component" value="Chromosome 14"/>
</dbReference>
<accession>A0A1D3TEL5</accession>
<feature type="compositionally biased region" description="Low complexity" evidence="1">
    <location>
        <begin position="1356"/>
        <end position="1370"/>
    </location>
</feature>
<evidence type="ECO:0000313" key="4">
    <source>
        <dbReference type="EMBL" id="SCP03345.1"/>
    </source>
</evidence>
<sequence length="1688" mass="194085">MTHSNTSVFLFTVQGILASLTCGLCCFIYAYCCNSKHLKSDTNNKEERGNKRSISKLSSDSYDCSTFKKSKVQTKKKTEKEKLSELINNKANEYNAISLEKKLNCMEDGISNAKLLKKGTTDECSANGSSENSHCIKADQEVHQENRYNKGASKMMTHCAQMINSNKGIYNKTVLNASNRNDSSNRSNSSNINSSNINSSSINSSNINSSNINSSNSNSSNSNSSNSNNNGNSGSIGRSSSNSSSSNKEFFSRRRKNDLEEYYDLNELMNKYENKSSAYMEGSNSNNIAPIIYNEDRQKYLSNNNNTTHNICSHERALFTRGNNINKNTIPFDENRNTFNKHKKDSYITNRDYKKGNKNNSTNIVFSNVCTRTKGEKSNNITVNNTTAGDYKSKWNSLQSDEERAINQNMEKTNYNKAIFKEEKLYIKKEEENTTNMTNELMADHYNDIITKPNKKKSGHRNNFYNSRKEYKYYVNDCENYEDKEKEINSMQRKQMNNFISPNKLNYAYAQSSNLILTKYDENTLLKNYENIFDSLDRNMSINREVNNLENSANIATTCTNINSRNLSKREIERSRKLPIYDTYSSSSHTLDSSTSFSRNRNGSNQNVLIEETAVVPAYGAINMPLYPCERHMHNLGMCIDSSNNRTNHSSNHSSNHNSNHNSNYSSNHSSNHNSNHNSNHSSSHSSSHSSNNGDGNICRVPSTGSYYESKNNNSNDTFQIKDIMASDQIHSNFVNFDKSKKIPKNKLFYNSNMESLLKAKRETSLSLGHLKNEKNFCLSREKISKKDNKRERQSNKNSMMFYSVPEQKHFSSYNSNSITTNTACDIINGNMNICVNNNRFNKIDTNHLNGGSDRINYSSLEMVQGGKFEKKKKKKFYNHSFEHLLERPLERQLGPSFKRSLEHSLERPSRIGRNEIYEEEEEQQQEEGGREKNRNADNYSSCSSLLKNCDNGKPLMQKQQLDDCTCLSEYTYENYSFHPLEKINCSNENYTNSNKYEYCGICPPVNNIIPLRNSHRTFEDISINKCKRKENKTMKTKSEYCDDMFLLTDDNLDYYNIWREKIQKNNINKTNYKSNKQTMLESFNSITNRGEQKLQFNKYNEYTHAPSVTYNAWAEVREGEKERNKMKRTTTTTAAANGTTTAAANGTTTTAANGTTTTAANGTTTAAANGTTTTAANGTTTSAITATYMSGGEEESSAFVHKKETEEEFKKKKKKKKDKLNGYKNNKEIKDIIYAYLQNSKNEYNMTNMNNSEMLIEKMVNKYGSQVNLHKDTYTKENKESKKASSKSTPHNCFKENLENIRTTKEKVDNDEAFTEIEKMKKKKNRSVPIKKMENNCEQNFIQHMQESGSRKSNKNMSSSSENENKNNSIYLKNEKEESKLCIVKKEHQNNIDMMNQTVRRSARMKSKTYKKKKKNFDIDTYSKYSSAERKNKKLKNAEEKVNNKINIKKEGMIDKNQKIPNLQKVQKMEKQIMSKTLPMELKILKDKDVLSEKYKLNVLVQKKQNFDEYRCASGFVNFLIEHIQEKTKKEEKENFDDLLKFVLKLISIYKIKTIDFIEAFLILETINLTVLRENPIEEWVLVTFHFLKGNMINQNLKFIINSLKLDNVIISNVTASFYMNKKPIKMTETITNRVLTILSKVVRRRSSRIKIFNSLNGEHKSKEAHEEVELLGSCWQPVNVDGTPEK</sequence>
<dbReference type="EMBL" id="LT594635">
    <property type="protein sequence ID" value="SCP03345.1"/>
    <property type="molecule type" value="Genomic_DNA"/>
</dbReference>
<feature type="compositionally biased region" description="Low complexity" evidence="1">
    <location>
        <begin position="646"/>
        <end position="693"/>
    </location>
</feature>
<keyword evidence="3" id="KW-0732">Signal</keyword>
<feature type="compositionally biased region" description="Polar residues" evidence="1">
    <location>
        <begin position="703"/>
        <end position="713"/>
    </location>
</feature>
<reference evidence="4 5" key="1">
    <citation type="submission" date="2016-06" db="EMBL/GenBank/DDBJ databases">
        <authorList>
            <consortium name="Pathogen Informatics"/>
        </authorList>
    </citation>
    <scope>NUCLEOTIDE SEQUENCE [LARGE SCALE GENOMIC DNA]</scope>
</reference>
<feature type="compositionally biased region" description="Low complexity" evidence="1">
    <location>
        <begin position="1130"/>
        <end position="1157"/>
    </location>
</feature>
<dbReference type="KEGG" id="pmal:PMUG01_14040200"/>
<evidence type="ECO:0000256" key="1">
    <source>
        <dbReference type="SAM" id="MobiDB-lite"/>
    </source>
</evidence>
<evidence type="ECO:0000256" key="3">
    <source>
        <dbReference type="SAM" id="SignalP"/>
    </source>
</evidence>
<gene>
    <name evidence="4" type="primary">PmUG01_14040200</name>
    <name evidence="4" type="ORF">PMUG01_14040200</name>
</gene>
<feature type="signal peptide" evidence="3">
    <location>
        <begin position="1"/>
        <end position="18"/>
    </location>
</feature>
<feature type="region of interest" description="Disordered" evidence="1">
    <location>
        <begin position="1345"/>
        <end position="1374"/>
    </location>
</feature>
<dbReference type="OrthoDB" id="378708at2759"/>